<dbReference type="SMART" id="SM00388">
    <property type="entry name" value="HisKA"/>
    <property type="match status" value="1"/>
</dbReference>
<dbReference type="Pfam" id="PF02518">
    <property type="entry name" value="HATPase_c"/>
    <property type="match status" value="1"/>
</dbReference>
<dbReference type="InterPro" id="IPR005467">
    <property type="entry name" value="His_kinase_dom"/>
</dbReference>
<evidence type="ECO:0000256" key="5">
    <source>
        <dbReference type="ARBA" id="ARBA00022553"/>
    </source>
</evidence>
<name>A0A8X8LCN2_CALTT</name>
<dbReference type="SMART" id="SM00304">
    <property type="entry name" value="HAMP"/>
    <property type="match status" value="1"/>
</dbReference>
<dbReference type="InterPro" id="IPR036097">
    <property type="entry name" value="HisK_dim/P_sf"/>
</dbReference>
<dbReference type="PROSITE" id="PS50885">
    <property type="entry name" value="HAMP"/>
    <property type="match status" value="1"/>
</dbReference>
<keyword evidence="4" id="KW-1003">Cell membrane</keyword>
<keyword evidence="11 14" id="KW-1133">Transmembrane helix</keyword>
<protein>
    <recommendedName>
        <fullName evidence="3">histidine kinase</fullName>
        <ecNumber evidence="3">2.7.13.3</ecNumber>
    </recommendedName>
</protein>
<dbReference type="CDD" id="cd00075">
    <property type="entry name" value="HATPase"/>
    <property type="match status" value="1"/>
</dbReference>
<keyword evidence="13 14" id="KW-0472">Membrane</keyword>
<dbReference type="EC" id="2.7.13.3" evidence="3"/>
<evidence type="ECO:0000256" key="6">
    <source>
        <dbReference type="ARBA" id="ARBA00022679"/>
    </source>
</evidence>
<evidence type="ECO:0000256" key="14">
    <source>
        <dbReference type="SAM" id="Phobius"/>
    </source>
</evidence>
<keyword evidence="5" id="KW-0597">Phosphoprotein</keyword>
<feature type="domain" description="HAMP" evidence="16">
    <location>
        <begin position="200"/>
        <end position="252"/>
    </location>
</feature>
<comment type="subcellular location">
    <subcellularLocation>
        <location evidence="2">Cell membrane</location>
        <topology evidence="2">Multi-pass membrane protein</topology>
    </subcellularLocation>
</comment>
<keyword evidence="10" id="KW-0067">ATP-binding</keyword>
<organism evidence="17 18">
    <name type="scientific">Caldalkalibacillus thermarum (strain TA2.A1)</name>
    <dbReference type="NCBI Taxonomy" id="986075"/>
    <lineage>
        <taxon>Bacteria</taxon>
        <taxon>Bacillati</taxon>
        <taxon>Bacillota</taxon>
        <taxon>Bacilli</taxon>
        <taxon>Bacillales</taxon>
        <taxon>Bacillaceae</taxon>
        <taxon>Caldalkalibacillus</taxon>
    </lineage>
</organism>
<keyword evidence="18" id="KW-1185">Reference proteome</keyword>
<dbReference type="InterPro" id="IPR003661">
    <property type="entry name" value="HisK_dim/P_dom"/>
</dbReference>
<dbReference type="FunFam" id="1.10.287.130:FF:000001">
    <property type="entry name" value="Two-component sensor histidine kinase"/>
    <property type="match status" value="1"/>
</dbReference>
<dbReference type="PROSITE" id="PS50109">
    <property type="entry name" value="HIS_KIN"/>
    <property type="match status" value="1"/>
</dbReference>
<evidence type="ECO:0000256" key="12">
    <source>
        <dbReference type="ARBA" id="ARBA00023012"/>
    </source>
</evidence>
<evidence type="ECO:0000256" key="4">
    <source>
        <dbReference type="ARBA" id="ARBA00022475"/>
    </source>
</evidence>
<dbReference type="Pfam" id="PF00512">
    <property type="entry name" value="HisKA"/>
    <property type="match status" value="1"/>
</dbReference>
<feature type="transmembrane region" description="Helical" evidence="14">
    <location>
        <begin position="176"/>
        <end position="199"/>
    </location>
</feature>
<evidence type="ECO:0000313" key="17">
    <source>
        <dbReference type="EMBL" id="QZT35050.1"/>
    </source>
</evidence>
<dbReference type="InterPro" id="IPR036890">
    <property type="entry name" value="HATPase_C_sf"/>
</dbReference>
<dbReference type="AlphaFoldDB" id="A0A8X8LCN2"/>
<keyword evidence="12" id="KW-0902">Two-component regulatory system</keyword>
<dbReference type="EMBL" id="CP082237">
    <property type="protein sequence ID" value="QZT35050.1"/>
    <property type="molecule type" value="Genomic_DNA"/>
</dbReference>
<dbReference type="FunFam" id="3.30.565.10:FF:000006">
    <property type="entry name" value="Sensor histidine kinase WalK"/>
    <property type="match status" value="1"/>
</dbReference>
<comment type="catalytic activity">
    <reaction evidence="1">
        <text>ATP + protein L-histidine = ADP + protein N-phospho-L-histidine.</text>
        <dbReference type="EC" id="2.7.13.3"/>
    </reaction>
</comment>
<dbReference type="KEGG" id="cthu:HUR95_07445"/>
<sequence length="483" mass="55815">MKSTIGLSLEDMMKNKLSRKITLFVLIILLVVITVMITSVYAITKSFFKTHLVDEIEHRIISHSRAIESRFDLDTIEHVLKMERKDTVQLILFDDTITPLVASGDVEDDELQDYVEWINQARFNHTFPVTHFIENSGTFHMPHIWSIYPIKVEGDTKGYLFIDQDTSEFEQASIKLFLLLLLMGVSAFIIGLLFTLYLTKKISRPLHDMGKVTNQIARGKLDTNLDVYGDDEVGKLADDIRSMARQLKEYRDSRQQFLSYVSHDLRTPITYIKGYSAIMKDATEINEKEWRRHLEVIYREASRMEFLVKDLFQLTQMEEGKISLHKERVEAVSWLQTIVENKQLMFDHQSITYDIHYKEKDKILWIDKERMAQVINNLLENSLRYTGPGGRISLSVYTEDHFDVIEVKDTGIGIPEEDLPYIWDRFYRVDKSRTSKSGGSGLGLAIVKEIITLHGGHIEVDSKVGQGTTFKIYLKPVSSEASE</sequence>
<evidence type="ECO:0000256" key="10">
    <source>
        <dbReference type="ARBA" id="ARBA00022840"/>
    </source>
</evidence>
<evidence type="ECO:0000259" key="15">
    <source>
        <dbReference type="PROSITE" id="PS50109"/>
    </source>
</evidence>
<keyword evidence="8" id="KW-0547">Nucleotide-binding</keyword>
<evidence type="ECO:0000256" key="8">
    <source>
        <dbReference type="ARBA" id="ARBA00022741"/>
    </source>
</evidence>
<dbReference type="InterPro" id="IPR004358">
    <property type="entry name" value="Sig_transdc_His_kin-like_C"/>
</dbReference>
<dbReference type="Proteomes" id="UP000825179">
    <property type="component" value="Chromosome"/>
</dbReference>
<dbReference type="RefSeq" id="WP_083813818.1">
    <property type="nucleotide sequence ID" value="NZ_AFCE01000060.1"/>
</dbReference>
<dbReference type="InterPro" id="IPR050398">
    <property type="entry name" value="HssS/ArlS-like"/>
</dbReference>
<keyword evidence="7 14" id="KW-0812">Transmembrane</keyword>
<evidence type="ECO:0000256" key="13">
    <source>
        <dbReference type="ARBA" id="ARBA00023136"/>
    </source>
</evidence>
<evidence type="ECO:0000256" key="7">
    <source>
        <dbReference type="ARBA" id="ARBA00022692"/>
    </source>
</evidence>
<feature type="domain" description="Histidine kinase" evidence="15">
    <location>
        <begin position="260"/>
        <end position="478"/>
    </location>
</feature>
<keyword evidence="6" id="KW-0808">Transferase</keyword>
<dbReference type="Gene3D" id="6.10.340.10">
    <property type="match status" value="1"/>
</dbReference>
<accession>A0A8X8LCN2</accession>
<dbReference type="SMART" id="SM00387">
    <property type="entry name" value="HATPase_c"/>
    <property type="match status" value="1"/>
</dbReference>
<evidence type="ECO:0000259" key="16">
    <source>
        <dbReference type="PROSITE" id="PS50885"/>
    </source>
</evidence>
<dbReference type="InterPro" id="IPR003660">
    <property type="entry name" value="HAMP_dom"/>
</dbReference>
<dbReference type="SUPFAM" id="SSF55874">
    <property type="entry name" value="ATPase domain of HSP90 chaperone/DNA topoisomerase II/histidine kinase"/>
    <property type="match status" value="1"/>
</dbReference>
<dbReference type="Pfam" id="PF00672">
    <property type="entry name" value="HAMP"/>
    <property type="match status" value="1"/>
</dbReference>
<feature type="transmembrane region" description="Helical" evidence="14">
    <location>
        <begin position="21"/>
        <end position="43"/>
    </location>
</feature>
<proteinExistence type="predicted"/>
<dbReference type="GO" id="GO:0005524">
    <property type="term" value="F:ATP binding"/>
    <property type="evidence" value="ECO:0007669"/>
    <property type="project" value="UniProtKB-KW"/>
</dbReference>
<dbReference type="OrthoDB" id="9813151at2"/>
<reference evidence="17 18" key="1">
    <citation type="journal article" date="2020" name="Extremophiles">
        <title>Genomic analysis of Caldalkalibacillus thermarum TA2.A1 reveals aerobic alkaliphilic metabolism and evolutionary hallmarks linking alkaliphilic bacteria and plant life.</title>
        <authorList>
            <person name="de Jong S.I."/>
            <person name="van den Broek M.A."/>
            <person name="Merkel A.Y."/>
            <person name="de la Torre Cortes P."/>
            <person name="Kalamorz F."/>
            <person name="Cook G.M."/>
            <person name="van Loosdrecht M.C.M."/>
            <person name="McMillan D.G.G."/>
        </authorList>
    </citation>
    <scope>NUCLEOTIDE SEQUENCE [LARGE SCALE GENOMIC DNA]</scope>
    <source>
        <strain evidence="17 18">TA2.A1</strain>
    </source>
</reference>
<dbReference type="GO" id="GO:0000155">
    <property type="term" value="F:phosphorelay sensor kinase activity"/>
    <property type="evidence" value="ECO:0007669"/>
    <property type="project" value="InterPro"/>
</dbReference>
<dbReference type="SUPFAM" id="SSF47384">
    <property type="entry name" value="Homodimeric domain of signal transducing histidine kinase"/>
    <property type="match status" value="1"/>
</dbReference>
<evidence type="ECO:0000313" key="18">
    <source>
        <dbReference type="Proteomes" id="UP000825179"/>
    </source>
</evidence>
<dbReference type="PANTHER" id="PTHR45528">
    <property type="entry name" value="SENSOR HISTIDINE KINASE CPXA"/>
    <property type="match status" value="1"/>
</dbReference>
<evidence type="ECO:0000256" key="11">
    <source>
        <dbReference type="ARBA" id="ARBA00022989"/>
    </source>
</evidence>
<evidence type="ECO:0000256" key="9">
    <source>
        <dbReference type="ARBA" id="ARBA00022777"/>
    </source>
</evidence>
<dbReference type="InterPro" id="IPR003594">
    <property type="entry name" value="HATPase_dom"/>
</dbReference>
<evidence type="ECO:0000256" key="1">
    <source>
        <dbReference type="ARBA" id="ARBA00000085"/>
    </source>
</evidence>
<dbReference type="GO" id="GO:0005886">
    <property type="term" value="C:plasma membrane"/>
    <property type="evidence" value="ECO:0007669"/>
    <property type="project" value="UniProtKB-SubCell"/>
</dbReference>
<dbReference type="Gene3D" id="1.10.287.130">
    <property type="match status" value="1"/>
</dbReference>
<dbReference type="CDD" id="cd00082">
    <property type="entry name" value="HisKA"/>
    <property type="match status" value="1"/>
</dbReference>
<dbReference type="SUPFAM" id="SSF158472">
    <property type="entry name" value="HAMP domain-like"/>
    <property type="match status" value="1"/>
</dbReference>
<dbReference type="PRINTS" id="PR00344">
    <property type="entry name" value="BCTRLSENSOR"/>
</dbReference>
<dbReference type="PANTHER" id="PTHR45528:SF1">
    <property type="entry name" value="SENSOR HISTIDINE KINASE CPXA"/>
    <property type="match status" value="1"/>
</dbReference>
<keyword evidence="9 17" id="KW-0418">Kinase</keyword>
<dbReference type="CDD" id="cd06225">
    <property type="entry name" value="HAMP"/>
    <property type="match status" value="1"/>
</dbReference>
<evidence type="ECO:0000256" key="2">
    <source>
        <dbReference type="ARBA" id="ARBA00004651"/>
    </source>
</evidence>
<evidence type="ECO:0000256" key="3">
    <source>
        <dbReference type="ARBA" id="ARBA00012438"/>
    </source>
</evidence>
<gene>
    <name evidence="17" type="ORF">HUR95_07445</name>
</gene>
<dbReference type="Gene3D" id="3.30.565.10">
    <property type="entry name" value="Histidine kinase-like ATPase, C-terminal domain"/>
    <property type="match status" value="1"/>
</dbReference>